<proteinExistence type="predicted"/>
<evidence type="ECO:0000313" key="4">
    <source>
        <dbReference type="Proteomes" id="UP001597344"/>
    </source>
</evidence>
<feature type="domain" description="Outer membrane protein beta-barrel" evidence="2">
    <location>
        <begin position="19"/>
        <end position="178"/>
    </location>
</feature>
<organism evidence="3 4">
    <name type="scientific">Aquimarina celericrescens</name>
    <dbReference type="NCBI Taxonomy" id="1964542"/>
    <lineage>
        <taxon>Bacteria</taxon>
        <taxon>Pseudomonadati</taxon>
        <taxon>Bacteroidota</taxon>
        <taxon>Flavobacteriia</taxon>
        <taxon>Flavobacteriales</taxon>
        <taxon>Flavobacteriaceae</taxon>
        <taxon>Aquimarina</taxon>
    </lineage>
</organism>
<sequence>MKKLLVFAVLASFSLVATAQEETIRFGAKAGINFASLNGDGTDDLDGRTSFHLGAVVEIPLSEKFAFAPELVYSAQGAKVEETGFEQTTKLDYLNLPLMAKYYVAPGLSLHAGPQIGFLLSANAEGEETFNGETIEFDEDIKDAFKSIDFGLNFGAGYQLPAGIFFDARYNLGLTDLADDRPDGDDNKIKNGVVQISVGYKF</sequence>
<evidence type="ECO:0000259" key="2">
    <source>
        <dbReference type="Pfam" id="PF13568"/>
    </source>
</evidence>
<name>A0ABW5AQM4_9FLAO</name>
<dbReference type="InterPro" id="IPR025665">
    <property type="entry name" value="Beta-barrel_OMP_2"/>
</dbReference>
<protein>
    <submittedName>
        <fullName evidence="3">Porin family protein</fullName>
    </submittedName>
</protein>
<reference evidence="4" key="1">
    <citation type="journal article" date="2019" name="Int. J. Syst. Evol. Microbiol.">
        <title>The Global Catalogue of Microorganisms (GCM) 10K type strain sequencing project: providing services to taxonomists for standard genome sequencing and annotation.</title>
        <authorList>
            <consortium name="The Broad Institute Genomics Platform"/>
            <consortium name="The Broad Institute Genome Sequencing Center for Infectious Disease"/>
            <person name="Wu L."/>
            <person name="Ma J."/>
        </authorList>
    </citation>
    <scope>NUCLEOTIDE SEQUENCE [LARGE SCALE GENOMIC DNA]</scope>
    <source>
        <strain evidence="4">DT92</strain>
    </source>
</reference>
<keyword evidence="4" id="KW-1185">Reference proteome</keyword>
<evidence type="ECO:0000313" key="3">
    <source>
        <dbReference type="EMBL" id="MFD2185283.1"/>
    </source>
</evidence>
<dbReference type="SUPFAM" id="SSF56925">
    <property type="entry name" value="OMPA-like"/>
    <property type="match status" value="1"/>
</dbReference>
<gene>
    <name evidence="3" type="ORF">ACFSJT_00645</name>
</gene>
<accession>A0ABW5AQM4</accession>
<dbReference type="Pfam" id="PF13568">
    <property type="entry name" value="OMP_b-brl_2"/>
    <property type="match status" value="1"/>
</dbReference>
<dbReference type="Gene3D" id="2.40.160.20">
    <property type="match status" value="1"/>
</dbReference>
<feature type="signal peptide" evidence="1">
    <location>
        <begin position="1"/>
        <end position="19"/>
    </location>
</feature>
<dbReference type="InterPro" id="IPR011250">
    <property type="entry name" value="OMP/PagP_B-barrel"/>
</dbReference>
<dbReference type="EMBL" id="JBHUHY010000002">
    <property type="protein sequence ID" value="MFD2185283.1"/>
    <property type="molecule type" value="Genomic_DNA"/>
</dbReference>
<evidence type="ECO:0000256" key="1">
    <source>
        <dbReference type="SAM" id="SignalP"/>
    </source>
</evidence>
<dbReference type="RefSeq" id="WP_378318247.1">
    <property type="nucleotide sequence ID" value="NZ_JBHUHY010000002.1"/>
</dbReference>
<dbReference type="Proteomes" id="UP001597344">
    <property type="component" value="Unassembled WGS sequence"/>
</dbReference>
<feature type="chain" id="PRO_5046991305" evidence="1">
    <location>
        <begin position="20"/>
        <end position="202"/>
    </location>
</feature>
<keyword evidence="1" id="KW-0732">Signal</keyword>
<comment type="caution">
    <text evidence="3">The sequence shown here is derived from an EMBL/GenBank/DDBJ whole genome shotgun (WGS) entry which is preliminary data.</text>
</comment>